<dbReference type="AlphaFoldDB" id="A0A8K0W4I6"/>
<dbReference type="EMBL" id="JAGMVJ010000001">
    <property type="protein sequence ID" value="KAH7094869.1"/>
    <property type="molecule type" value="Genomic_DNA"/>
</dbReference>
<dbReference type="Pfam" id="PF06985">
    <property type="entry name" value="HET"/>
    <property type="match status" value="1"/>
</dbReference>
<name>A0A8K0W4I6_9PLEO</name>
<evidence type="ECO:0000313" key="2">
    <source>
        <dbReference type="EMBL" id="KAH7094869.1"/>
    </source>
</evidence>
<dbReference type="PANTHER" id="PTHR33112:SF1">
    <property type="entry name" value="HETEROKARYON INCOMPATIBILITY DOMAIN-CONTAINING PROTEIN"/>
    <property type="match status" value="1"/>
</dbReference>
<organism evidence="2 3">
    <name type="scientific">Paraphoma chrysanthemicola</name>
    <dbReference type="NCBI Taxonomy" id="798071"/>
    <lineage>
        <taxon>Eukaryota</taxon>
        <taxon>Fungi</taxon>
        <taxon>Dikarya</taxon>
        <taxon>Ascomycota</taxon>
        <taxon>Pezizomycotina</taxon>
        <taxon>Dothideomycetes</taxon>
        <taxon>Pleosporomycetidae</taxon>
        <taxon>Pleosporales</taxon>
        <taxon>Pleosporineae</taxon>
        <taxon>Phaeosphaeriaceae</taxon>
        <taxon>Paraphoma</taxon>
    </lineage>
</organism>
<keyword evidence="3" id="KW-1185">Reference proteome</keyword>
<dbReference type="Proteomes" id="UP000813461">
    <property type="component" value="Unassembled WGS sequence"/>
</dbReference>
<comment type="caution">
    <text evidence="2">The sequence shown here is derived from an EMBL/GenBank/DDBJ whole genome shotgun (WGS) entry which is preliminary data.</text>
</comment>
<proteinExistence type="predicted"/>
<reference evidence="2" key="1">
    <citation type="journal article" date="2021" name="Nat. Commun.">
        <title>Genetic determinants of endophytism in the Arabidopsis root mycobiome.</title>
        <authorList>
            <person name="Mesny F."/>
            <person name="Miyauchi S."/>
            <person name="Thiergart T."/>
            <person name="Pickel B."/>
            <person name="Atanasova L."/>
            <person name="Karlsson M."/>
            <person name="Huettel B."/>
            <person name="Barry K.W."/>
            <person name="Haridas S."/>
            <person name="Chen C."/>
            <person name="Bauer D."/>
            <person name="Andreopoulos W."/>
            <person name="Pangilinan J."/>
            <person name="LaButti K."/>
            <person name="Riley R."/>
            <person name="Lipzen A."/>
            <person name="Clum A."/>
            <person name="Drula E."/>
            <person name="Henrissat B."/>
            <person name="Kohler A."/>
            <person name="Grigoriev I.V."/>
            <person name="Martin F.M."/>
            <person name="Hacquard S."/>
        </authorList>
    </citation>
    <scope>NUCLEOTIDE SEQUENCE</scope>
    <source>
        <strain evidence="2">MPI-SDFR-AT-0120</strain>
    </source>
</reference>
<protein>
    <recommendedName>
        <fullName evidence="1">Heterokaryon incompatibility domain-containing protein</fullName>
    </recommendedName>
</protein>
<dbReference type="InterPro" id="IPR010730">
    <property type="entry name" value="HET"/>
</dbReference>
<evidence type="ECO:0000259" key="1">
    <source>
        <dbReference type="Pfam" id="PF06985"/>
    </source>
</evidence>
<feature type="domain" description="Heterokaryon incompatibility" evidence="1">
    <location>
        <begin position="1"/>
        <end position="70"/>
    </location>
</feature>
<dbReference type="PANTHER" id="PTHR33112">
    <property type="entry name" value="DOMAIN PROTEIN, PUTATIVE-RELATED"/>
    <property type="match status" value="1"/>
</dbReference>
<dbReference type="OrthoDB" id="5428863at2759"/>
<sequence length="412" mass="47197">MHLVYSNAQVTIIAAAGNDVTFGLPGVSRRSRLTEVTMPLGPCLLSSLPYTSNRLLRESKWMTRAWTLQEATFSWRRLIFTEEHLFLQCRRTEFSDSSRVLCERYPATRSNRTPPPKWKPNISFGADDDVEGLVRAIEQYSLRDLTYDDDVLRGLQGILSAYESRGFSHYWGVPSLNLHLRASNNQNENEKRNDIDSFVFGLCWRPKELCKRRLHFPTWSWTGWKGSVSYDWFYHKEQLMKSTDVEVSLEKKNGEHLSWVEISQSHNRSALAPVLTSFIWITAQCIPLTLNKLRHENIRNEKFCNAVATTTCGDAISWAAGIIQSQGSDDESIYAEKKKGLHTGVLLAPREVAPGGQYYPYVLIVEDKVDWVERIGFLVINGYSMGIRSEEAASDPKIIELLPWERRTIRLG</sequence>
<evidence type="ECO:0000313" key="3">
    <source>
        <dbReference type="Proteomes" id="UP000813461"/>
    </source>
</evidence>
<accession>A0A8K0W4I6</accession>
<gene>
    <name evidence="2" type="ORF">FB567DRAFT_511256</name>
</gene>